<dbReference type="InterPro" id="IPR012338">
    <property type="entry name" value="Beta-lactam/transpept-like"/>
</dbReference>
<dbReference type="PANTHER" id="PTHR35333:SF4">
    <property type="entry name" value="SLR0121 PROTEIN"/>
    <property type="match status" value="1"/>
</dbReference>
<dbReference type="AlphaFoldDB" id="A0A0N8KNG7"/>
<dbReference type="Gene3D" id="3.40.710.10">
    <property type="entry name" value="DD-peptidase/beta-lactamase superfamily"/>
    <property type="match status" value="1"/>
</dbReference>
<feature type="domain" description="Beta-lactamase class A catalytic" evidence="3">
    <location>
        <begin position="228"/>
        <end position="436"/>
    </location>
</feature>
<dbReference type="EC" id="3.5.2.6" evidence="4"/>
<feature type="compositionally biased region" description="Polar residues" evidence="1">
    <location>
        <begin position="1"/>
        <end position="12"/>
    </location>
</feature>
<comment type="caution">
    <text evidence="4">The sequence shown here is derived from an EMBL/GenBank/DDBJ whole genome shotgun (WGS) entry which is preliminary data.</text>
</comment>
<feature type="compositionally biased region" description="Low complexity" evidence="1">
    <location>
        <begin position="90"/>
        <end position="107"/>
    </location>
</feature>
<feature type="transmembrane region" description="Helical" evidence="2">
    <location>
        <begin position="149"/>
        <end position="170"/>
    </location>
</feature>
<dbReference type="SUPFAM" id="SSF56601">
    <property type="entry name" value="beta-lactamase/transpeptidase-like"/>
    <property type="match status" value="1"/>
</dbReference>
<evidence type="ECO:0000256" key="1">
    <source>
        <dbReference type="SAM" id="MobiDB-lite"/>
    </source>
</evidence>
<dbReference type="GO" id="GO:0008800">
    <property type="term" value="F:beta-lactamase activity"/>
    <property type="evidence" value="ECO:0007669"/>
    <property type="project" value="UniProtKB-EC"/>
</dbReference>
<dbReference type="InterPro" id="IPR045155">
    <property type="entry name" value="Beta-lactam_cat"/>
</dbReference>
<dbReference type="Pfam" id="PF13354">
    <property type="entry name" value="Beta-lactamase2"/>
    <property type="match status" value="1"/>
</dbReference>
<feature type="compositionally biased region" description="Low complexity" evidence="1">
    <location>
        <begin position="475"/>
        <end position="495"/>
    </location>
</feature>
<sequence>MTDANGTHNNNLDPKANLSAARQSRQELRRRSVEASEKTIPNSRKRINRLKSKVSGSPQNGTLPSRTLQNNQGTTESRPDRRSRQRTAKVGATAGSAGSIGSVGSKVTSLASIAAPPRDRRSGKSRQPKPTNLSVARRRNVRRKTPMPLLYLGRLAIVGLGIAAIGGTVLKVLPGNERTAAVADTSIPEGSESKTVDFAIPLNQETAPLKAALQDLPNRYPNLTPKAFYIDVDTGDYVSLDGGDTIAAASTIKLPILLAFFEEVDAGRITTNQMLELLPHQVAEGSGGMQFIAPGTQFTALEVATQMIVDSDNTATNMMIDLLGGMAALNERFKGYGLAKTQISASLPDLPGDNTTSAKDLVNTMLLISGDRLTLRSRDRILNILNRTYNKDLLADGMAEKEALTYNKTGDIESVLGDVALVDLANGKRYVVAVLVERPSNDGRAVDLIHTISERIYKEANDAIQPVVTPLGASAVTPAAGSSASPSEPATSLESVPEPAEVSPIEEEPYPSANP</sequence>
<accession>A0A0N8KNG7</accession>
<keyword evidence="2" id="KW-1133">Transmembrane helix</keyword>
<dbReference type="PANTHER" id="PTHR35333">
    <property type="entry name" value="BETA-LACTAMASE"/>
    <property type="match status" value="1"/>
</dbReference>
<gene>
    <name evidence="4" type="primary">penP</name>
    <name evidence="4" type="ORF">HLUCCA11_06395</name>
</gene>
<dbReference type="GO" id="GO:0030655">
    <property type="term" value="P:beta-lactam antibiotic catabolic process"/>
    <property type="evidence" value="ECO:0007669"/>
    <property type="project" value="InterPro"/>
</dbReference>
<keyword evidence="4" id="KW-0378">Hydrolase</keyword>
<dbReference type="InterPro" id="IPR000871">
    <property type="entry name" value="Beta-lactam_class-A"/>
</dbReference>
<feature type="compositionally biased region" description="Polar residues" evidence="1">
    <location>
        <begin position="54"/>
        <end position="76"/>
    </location>
</feature>
<evidence type="ECO:0000313" key="5">
    <source>
        <dbReference type="Proteomes" id="UP000050465"/>
    </source>
</evidence>
<dbReference type="STRING" id="1666911.HLUCCA11_06395"/>
<evidence type="ECO:0000256" key="2">
    <source>
        <dbReference type="SAM" id="Phobius"/>
    </source>
</evidence>
<evidence type="ECO:0000313" key="4">
    <source>
        <dbReference type="EMBL" id="KPQ36490.1"/>
    </source>
</evidence>
<proteinExistence type="predicted"/>
<dbReference type="GO" id="GO:0046677">
    <property type="term" value="P:response to antibiotic"/>
    <property type="evidence" value="ECO:0007669"/>
    <property type="project" value="InterPro"/>
</dbReference>
<dbReference type="EMBL" id="LJZR01000006">
    <property type="protein sequence ID" value="KPQ36490.1"/>
    <property type="molecule type" value="Genomic_DNA"/>
</dbReference>
<name>A0A0N8KNG7_9CYAN</name>
<keyword evidence="2" id="KW-0472">Membrane</keyword>
<feature type="compositionally biased region" description="Basic and acidic residues" evidence="1">
    <location>
        <begin position="24"/>
        <end position="37"/>
    </location>
</feature>
<dbReference type="PATRIC" id="fig|1666911.3.peg.5213"/>
<organism evidence="4 5">
    <name type="scientific">Phormidesmis priestleyi Ana</name>
    <dbReference type="NCBI Taxonomy" id="1666911"/>
    <lineage>
        <taxon>Bacteria</taxon>
        <taxon>Bacillati</taxon>
        <taxon>Cyanobacteriota</taxon>
        <taxon>Cyanophyceae</taxon>
        <taxon>Leptolyngbyales</taxon>
        <taxon>Leptolyngbyaceae</taxon>
        <taxon>Phormidesmis</taxon>
    </lineage>
</organism>
<dbReference type="Proteomes" id="UP000050465">
    <property type="component" value="Unassembled WGS sequence"/>
</dbReference>
<evidence type="ECO:0000259" key="3">
    <source>
        <dbReference type="Pfam" id="PF13354"/>
    </source>
</evidence>
<reference evidence="4 5" key="1">
    <citation type="submission" date="2015-09" db="EMBL/GenBank/DDBJ databases">
        <title>Identification and resolution of microdiversity through metagenomic sequencing of parallel consortia.</title>
        <authorList>
            <person name="Nelson W.C."/>
            <person name="Romine M.F."/>
            <person name="Lindemann S.R."/>
        </authorList>
    </citation>
    <scope>NUCLEOTIDE SEQUENCE [LARGE SCALE GENOMIC DNA]</scope>
    <source>
        <strain evidence="4">Ana</strain>
    </source>
</reference>
<feature type="compositionally biased region" description="Basic residues" evidence="1">
    <location>
        <begin position="43"/>
        <end position="52"/>
    </location>
</feature>
<feature type="region of interest" description="Disordered" evidence="1">
    <location>
        <begin position="475"/>
        <end position="515"/>
    </location>
</feature>
<protein>
    <submittedName>
        <fullName evidence="4">Beta-lactamase class A</fullName>
        <ecNumber evidence="4">3.5.2.6</ecNumber>
    </submittedName>
</protein>
<keyword evidence="2" id="KW-0812">Transmembrane</keyword>
<feature type="region of interest" description="Disordered" evidence="1">
    <location>
        <begin position="1"/>
        <end position="140"/>
    </location>
</feature>